<dbReference type="Proteomes" id="UP000321303">
    <property type="component" value="Unassembled WGS sequence"/>
</dbReference>
<accession>A0A511USU5</accession>
<keyword evidence="3" id="KW-1185">Reference proteome</keyword>
<sequence length="83" mass="9476">MRITITEWLVVIEQCSLKIADVKRFDQLSFEKISAGKKKRAKQEHTQEFNSGLRKQRANTPKKTTAGSRCGLLLWGSLAKSKR</sequence>
<dbReference type="AlphaFoldDB" id="A0A511USU5"/>
<dbReference type="EMBL" id="BJXV01000010">
    <property type="protein sequence ID" value="GEN28252.1"/>
    <property type="molecule type" value="Genomic_DNA"/>
</dbReference>
<comment type="caution">
    <text evidence="2">The sequence shown here is derived from an EMBL/GenBank/DDBJ whole genome shotgun (WGS) entry which is preliminary data.</text>
</comment>
<evidence type="ECO:0000313" key="2">
    <source>
        <dbReference type="EMBL" id="GEN28252.1"/>
    </source>
</evidence>
<protein>
    <submittedName>
        <fullName evidence="2">Uncharacterized protein</fullName>
    </submittedName>
</protein>
<organism evidence="2 3">
    <name type="scientific">Halovibrio variabilis</name>
    <dbReference type="NCBI Taxonomy" id="31910"/>
    <lineage>
        <taxon>Bacteria</taxon>
        <taxon>Pseudomonadati</taxon>
        <taxon>Pseudomonadota</taxon>
        <taxon>Gammaproteobacteria</taxon>
        <taxon>Oceanospirillales</taxon>
        <taxon>Halomonadaceae</taxon>
        <taxon>Halovibrio</taxon>
    </lineage>
</organism>
<evidence type="ECO:0000256" key="1">
    <source>
        <dbReference type="SAM" id="MobiDB-lite"/>
    </source>
</evidence>
<name>A0A511USU5_9GAMM</name>
<evidence type="ECO:0000313" key="3">
    <source>
        <dbReference type="Proteomes" id="UP000321303"/>
    </source>
</evidence>
<gene>
    <name evidence="2" type="ORF">HVA01_18980</name>
</gene>
<proteinExistence type="predicted"/>
<feature type="region of interest" description="Disordered" evidence="1">
    <location>
        <begin position="37"/>
        <end position="66"/>
    </location>
</feature>
<reference evidence="2 3" key="1">
    <citation type="submission" date="2019-07" db="EMBL/GenBank/DDBJ databases">
        <title>Whole genome shotgun sequence of Halomonas variabilis NBRC 102410.</title>
        <authorList>
            <person name="Hosoyama A."/>
            <person name="Uohara A."/>
            <person name="Ohji S."/>
            <person name="Ichikawa N."/>
        </authorList>
    </citation>
    <scope>NUCLEOTIDE SEQUENCE [LARGE SCALE GENOMIC DNA]</scope>
    <source>
        <strain evidence="2 3">NBRC 102410</strain>
    </source>
</reference>